<dbReference type="InterPro" id="IPR038750">
    <property type="entry name" value="YczE/YyaS-like"/>
</dbReference>
<keyword evidence="3" id="KW-1185">Reference proteome</keyword>
<dbReference type="RefSeq" id="WP_012062342.1">
    <property type="nucleotide sequence ID" value="NC_009633.1"/>
</dbReference>
<feature type="transmembrane region" description="Helical" evidence="1">
    <location>
        <begin position="110"/>
        <end position="134"/>
    </location>
</feature>
<accession>A6TM82</accession>
<keyword evidence="1" id="KW-0812">Transmembrane</keyword>
<dbReference type="STRING" id="293826.Amet_1088"/>
<keyword evidence="1" id="KW-0472">Membrane</keyword>
<reference evidence="3" key="1">
    <citation type="journal article" date="2016" name="Genome Announc.">
        <title>Complete genome sequence of Alkaliphilus metalliredigens strain QYMF, an alkaliphilic and metal-reducing bacterium isolated from borax-contaminated leachate ponds.</title>
        <authorList>
            <person name="Hwang C."/>
            <person name="Copeland A."/>
            <person name="Lucas S."/>
            <person name="Lapidus A."/>
            <person name="Barry K."/>
            <person name="Detter J.C."/>
            <person name="Glavina Del Rio T."/>
            <person name="Hammon N."/>
            <person name="Israni S."/>
            <person name="Dalin E."/>
            <person name="Tice H."/>
            <person name="Pitluck S."/>
            <person name="Chertkov O."/>
            <person name="Brettin T."/>
            <person name="Bruce D."/>
            <person name="Han C."/>
            <person name="Schmutz J."/>
            <person name="Larimer F."/>
            <person name="Land M.L."/>
            <person name="Hauser L."/>
            <person name="Kyrpides N."/>
            <person name="Mikhailova N."/>
            <person name="Ye Q."/>
            <person name="Zhou J."/>
            <person name="Richardson P."/>
            <person name="Fields M.W."/>
        </authorList>
    </citation>
    <scope>NUCLEOTIDE SEQUENCE [LARGE SCALE GENOMIC DNA]</scope>
    <source>
        <strain evidence="3">QYMF</strain>
    </source>
</reference>
<feature type="transmembrane region" description="Helical" evidence="1">
    <location>
        <begin position="60"/>
        <end position="78"/>
    </location>
</feature>
<evidence type="ECO:0000313" key="3">
    <source>
        <dbReference type="Proteomes" id="UP000001572"/>
    </source>
</evidence>
<organism evidence="2 3">
    <name type="scientific">Alkaliphilus metalliredigens (strain QYMF)</name>
    <dbReference type="NCBI Taxonomy" id="293826"/>
    <lineage>
        <taxon>Bacteria</taxon>
        <taxon>Bacillati</taxon>
        <taxon>Bacillota</taxon>
        <taxon>Clostridia</taxon>
        <taxon>Peptostreptococcales</taxon>
        <taxon>Natronincolaceae</taxon>
        <taxon>Alkaliphilus</taxon>
    </lineage>
</organism>
<dbReference type="HOGENOM" id="CLU_083843_0_1_9"/>
<dbReference type="Pfam" id="PF19700">
    <property type="entry name" value="DUF6198"/>
    <property type="match status" value="1"/>
</dbReference>
<feature type="transmembrane region" description="Helical" evidence="1">
    <location>
        <begin position="85"/>
        <end position="104"/>
    </location>
</feature>
<dbReference type="PANTHER" id="PTHR40078:SF1">
    <property type="entry name" value="INTEGRAL MEMBRANE PROTEIN"/>
    <property type="match status" value="1"/>
</dbReference>
<keyword evidence="1" id="KW-1133">Transmembrane helix</keyword>
<gene>
    <name evidence="2" type="ordered locus">Amet_1088</name>
</gene>
<sequence length="232" mass="25598">MNQTVKNEWTQLMKKMPLLFFGFFLYALGILTSVYANLGMSPWGVFHMGISNYTPFTLGQVTQLFGLLILVISYLMGVMPGLGSIFNMIFIGAFIDLIELLGILRTPGTLMGQIIMLLVGVFISGWATYFYLQVHLGAGPRDGLMEGLVRKLQKPVWKIRGVIEFTVLSIGFLLGGPVGLGTLVTATTIGFSVQFAFKIGKYDPRSVQHTNLTELMTKLSGHKLPEETVGHK</sequence>
<dbReference type="KEGG" id="amt:Amet_1088"/>
<protein>
    <recommendedName>
        <fullName evidence="4">Integral membrane protein</fullName>
    </recommendedName>
</protein>
<dbReference type="EMBL" id="CP000724">
    <property type="protein sequence ID" value="ABR47300.1"/>
    <property type="molecule type" value="Genomic_DNA"/>
</dbReference>
<dbReference type="AlphaFoldDB" id="A6TM82"/>
<evidence type="ECO:0000313" key="2">
    <source>
        <dbReference type="EMBL" id="ABR47300.1"/>
    </source>
</evidence>
<name>A6TM82_ALKMQ</name>
<dbReference type="eggNOG" id="COG2364">
    <property type="taxonomic scope" value="Bacteria"/>
</dbReference>
<evidence type="ECO:0008006" key="4">
    <source>
        <dbReference type="Google" id="ProtNLM"/>
    </source>
</evidence>
<dbReference type="PANTHER" id="PTHR40078">
    <property type="entry name" value="INTEGRAL MEMBRANE PROTEIN-RELATED"/>
    <property type="match status" value="1"/>
</dbReference>
<proteinExistence type="predicted"/>
<evidence type="ECO:0000256" key="1">
    <source>
        <dbReference type="SAM" id="Phobius"/>
    </source>
</evidence>
<dbReference type="Proteomes" id="UP000001572">
    <property type="component" value="Chromosome"/>
</dbReference>